<feature type="compositionally biased region" description="Polar residues" evidence="2">
    <location>
        <begin position="86"/>
        <end position="100"/>
    </location>
</feature>
<feature type="compositionally biased region" description="Low complexity" evidence="2">
    <location>
        <begin position="56"/>
        <end position="66"/>
    </location>
</feature>
<dbReference type="GO" id="GO:0004722">
    <property type="term" value="F:protein serine/threonine phosphatase activity"/>
    <property type="evidence" value="ECO:0007669"/>
    <property type="project" value="UniProtKB-EC"/>
</dbReference>
<evidence type="ECO:0000256" key="1">
    <source>
        <dbReference type="RuleBase" id="RU366020"/>
    </source>
</evidence>
<comment type="cofactor">
    <cofactor evidence="1">
        <name>Mn(2+)</name>
        <dbReference type="ChEBI" id="CHEBI:29035"/>
    </cofactor>
</comment>
<keyword evidence="1" id="KW-0378">Hydrolase</keyword>
<feature type="compositionally biased region" description="Low complexity" evidence="2">
    <location>
        <begin position="101"/>
        <end position="115"/>
    </location>
</feature>
<dbReference type="EMBL" id="AACS02000005">
    <property type="protein sequence ID" value="EAU84604.2"/>
    <property type="molecule type" value="Genomic_DNA"/>
</dbReference>
<keyword evidence="1" id="KW-0479">Metal-binding</keyword>
<dbReference type="OrthoDB" id="60843at2759"/>
<dbReference type="KEGG" id="cci:CC1G_00123"/>
<evidence type="ECO:0000313" key="5">
    <source>
        <dbReference type="Proteomes" id="UP000001861"/>
    </source>
</evidence>
<dbReference type="Gene3D" id="3.60.40.10">
    <property type="entry name" value="PPM-type phosphatase domain"/>
    <property type="match status" value="2"/>
</dbReference>
<comment type="caution">
    <text evidence="4">The sequence shown here is derived from an EMBL/GenBank/DDBJ whole genome shotgun (WGS) entry which is preliminary data.</text>
</comment>
<keyword evidence="1" id="KW-0460">Magnesium</keyword>
<dbReference type="OMA" id="HLDVGAY"/>
<evidence type="ECO:0000313" key="4">
    <source>
        <dbReference type="EMBL" id="EAU84604.2"/>
    </source>
</evidence>
<accession>A8NWU4</accession>
<dbReference type="InParanoid" id="A8NWU4"/>
<dbReference type="HOGENOM" id="CLU_428267_0_0_1"/>
<dbReference type="STRING" id="240176.A8NWU4"/>
<dbReference type="VEuPathDB" id="FungiDB:CC1G_00123"/>
<dbReference type="PROSITE" id="PS51746">
    <property type="entry name" value="PPM_2"/>
    <property type="match status" value="1"/>
</dbReference>
<dbReference type="SUPFAM" id="SSF81606">
    <property type="entry name" value="PP2C-like"/>
    <property type="match status" value="1"/>
</dbReference>
<protein>
    <recommendedName>
        <fullName evidence="1">Protein phosphatase</fullName>
        <ecNumber evidence="1">3.1.3.16</ecNumber>
    </recommendedName>
</protein>
<dbReference type="InterPro" id="IPR039123">
    <property type="entry name" value="PPTC7"/>
</dbReference>
<feature type="compositionally biased region" description="Basic and acidic residues" evidence="2">
    <location>
        <begin position="598"/>
        <end position="612"/>
    </location>
</feature>
<dbReference type="eggNOG" id="KOG1379">
    <property type="taxonomic scope" value="Eukaryota"/>
</dbReference>
<reference evidence="4 5" key="1">
    <citation type="journal article" date="2010" name="Proc. Natl. Acad. Sci. U.S.A.">
        <title>Insights into evolution of multicellular fungi from the assembled chromosomes of the mushroom Coprinopsis cinerea (Coprinus cinereus).</title>
        <authorList>
            <person name="Stajich J.E."/>
            <person name="Wilke S.K."/>
            <person name="Ahren D."/>
            <person name="Au C.H."/>
            <person name="Birren B.W."/>
            <person name="Borodovsky M."/>
            <person name="Burns C."/>
            <person name="Canback B."/>
            <person name="Casselton L.A."/>
            <person name="Cheng C.K."/>
            <person name="Deng J."/>
            <person name="Dietrich F.S."/>
            <person name="Fargo D.C."/>
            <person name="Farman M.L."/>
            <person name="Gathman A.C."/>
            <person name="Goldberg J."/>
            <person name="Guigo R."/>
            <person name="Hoegger P.J."/>
            <person name="Hooker J.B."/>
            <person name="Huggins A."/>
            <person name="James T.Y."/>
            <person name="Kamada T."/>
            <person name="Kilaru S."/>
            <person name="Kodira C."/>
            <person name="Kues U."/>
            <person name="Kupfer D."/>
            <person name="Kwan H.S."/>
            <person name="Lomsadze A."/>
            <person name="Li W."/>
            <person name="Lilly W.W."/>
            <person name="Ma L.J."/>
            <person name="Mackey A.J."/>
            <person name="Manning G."/>
            <person name="Martin F."/>
            <person name="Muraguchi H."/>
            <person name="Natvig D.O."/>
            <person name="Palmerini H."/>
            <person name="Ramesh M.A."/>
            <person name="Rehmeyer C.J."/>
            <person name="Roe B.A."/>
            <person name="Shenoy N."/>
            <person name="Stanke M."/>
            <person name="Ter-Hovhannisyan V."/>
            <person name="Tunlid A."/>
            <person name="Velagapudi R."/>
            <person name="Vision T.J."/>
            <person name="Zeng Q."/>
            <person name="Zolan M.E."/>
            <person name="Pukkila P.J."/>
        </authorList>
    </citation>
    <scope>NUCLEOTIDE SEQUENCE [LARGE SCALE GENOMIC DNA]</scope>
    <source>
        <strain evidence="5">Okayama-7 / 130 / ATCC MYA-4618 / FGSC 9003</strain>
    </source>
</reference>
<name>A8NWU4_COPC7</name>
<dbReference type="InterPro" id="IPR001932">
    <property type="entry name" value="PPM-type_phosphatase-like_dom"/>
</dbReference>
<keyword evidence="1" id="KW-0904">Protein phosphatase</keyword>
<comment type="catalytic activity">
    <reaction evidence="1">
        <text>O-phospho-L-threonyl-[protein] + H2O = L-threonyl-[protein] + phosphate</text>
        <dbReference type="Rhea" id="RHEA:47004"/>
        <dbReference type="Rhea" id="RHEA-COMP:11060"/>
        <dbReference type="Rhea" id="RHEA-COMP:11605"/>
        <dbReference type="ChEBI" id="CHEBI:15377"/>
        <dbReference type="ChEBI" id="CHEBI:30013"/>
        <dbReference type="ChEBI" id="CHEBI:43474"/>
        <dbReference type="ChEBI" id="CHEBI:61977"/>
        <dbReference type="EC" id="3.1.3.16"/>
    </reaction>
</comment>
<dbReference type="InterPro" id="IPR036457">
    <property type="entry name" value="PPM-type-like_dom_sf"/>
</dbReference>
<gene>
    <name evidence="4" type="ORF">CC1G_00123</name>
</gene>
<dbReference type="PANTHER" id="PTHR12320">
    <property type="entry name" value="PROTEIN PHOSPHATASE 2C"/>
    <property type="match status" value="1"/>
</dbReference>
<keyword evidence="1" id="KW-0464">Manganese</keyword>
<proteinExistence type="inferred from homology"/>
<keyword evidence="5" id="KW-1185">Reference proteome</keyword>
<feature type="region of interest" description="Disordered" evidence="2">
    <location>
        <begin position="142"/>
        <end position="165"/>
    </location>
</feature>
<feature type="domain" description="PPM-type phosphatase" evidence="3">
    <location>
        <begin position="163"/>
        <end position="625"/>
    </location>
</feature>
<comment type="catalytic activity">
    <reaction evidence="1">
        <text>O-phospho-L-seryl-[protein] + H2O = L-seryl-[protein] + phosphate</text>
        <dbReference type="Rhea" id="RHEA:20629"/>
        <dbReference type="Rhea" id="RHEA-COMP:9863"/>
        <dbReference type="Rhea" id="RHEA-COMP:11604"/>
        <dbReference type="ChEBI" id="CHEBI:15377"/>
        <dbReference type="ChEBI" id="CHEBI:29999"/>
        <dbReference type="ChEBI" id="CHEBI:43474"/>
        <dbReference type="ChEBI" id="CHEBI:83421"/>
        <dbReference type="EC" id="3.1.3.16"/>
    </reaction>
</comment>
<feature type="region of interest" description="Disordered" evidence="2">
    <location>
        <begin position="229"/>
        <end position="257"/>
    </location>
</feature>
<dbReference type="AlphaFoldDB" id="A8NWU4"/>
<feature type="region of interest" description="Disordered" evidence="2">
    <location>
        <begin position="33"/>
        <end position="128"/>
    </location>
</feature>
<feature type="compositionally biased region" description="Low complexity" evidence="2">
    <location>
        <begin position="315"/>
        <end position="344"/>
    </location>
</feature>
<evidence type="ECO:0000256" key="2">
    <source>
        <dbReference type="SAM" id="MobiDB-lite"/>
    </source>
</evidence>
<evidence type="ECO:0000259" key="3">
    <source>
        <dbReference type="PROSITE" id="PS51746"/>
    </source>
</evidence>
<dbReference type="PANTHER" id="PTHR12320:SF84">
    <property type="entry name" value="PROTEIN PHOSPHATASE"/>
    <property type="match status" value="1"/>
</dbReference>
<dbReference type="SMART" id="SM00332">
    <property type="entry name" value="PP2Cc"/>
    <property type="match status" value="1"/>
</dbReference>
<feature type="region of interest" description="Disordered" evidence="2">
    <location>
        <begin position="313"/>
        <end position="357"/>
    </location>
</feature>
<feature type="region of interest" description="Disordered" evidence="2">
    <location>
        <begin position="567"/>
        <end position="612"/>
    </location>
</feature>
<sequence>MKSIHSSLYRVRSNSLTSVHRPLHTTSVIPLTFFDSPPPPLRPGVLTSPNRLPTEHPTSNSSTQHSSHSHGGHPPLPLALGTTPSNSSSQIQSQYALFTYSSSPPKSSSHPQPAHSTHETPHRAPKRQRLKYQLDVGAYGIPKRCRTGETPRGLHTTRLSPQPSPLDDLSLAVQVGEDAYFVRDNAMGVADGVGGWTRSKHHDPAQPSASALFARRLMHYCSAEIESSATAKPLNSSSSRPQFSFSTHLKPRPGERQNPLFSNAFYVWEEIEAQRQRQQELEEDLLDSLDELSEGIDVLQILERAYDQTIKTHVSSNCSSPSPSHDASSGNPSTPSQSSTSFSQRSKKSQEPTPLMTGSSTALLAVLDHAPQPPANGNSSMTTLSIVTSSAHPPLSSSAPSTSSPFSNYAAGTLHPSIYLENDAAQSCDAVIRIAHIGDCMGMLVRDEEIIWRSEEMWWDFNMPLQLGPATHPTVTPSTTAHHFTLPVKADDILILASDGLSDNLWDEEVLDEVIKFRRSFLGKDSVPQPANAQSSSSTSTAESGSADRLLRRKTLAGMLSEALCSRARKVSERRGTPKSSRSSTPPGAPFIDEDEVPFARRAREAGRTFRGGKHDDISVIVAVISPAHDDAAPQKVQA</sequence>
<feature type="compositionally biased region" description="Low complexity" evidence="2">
    <location>
        <begin position="526"/>
        <end position="547"/>
    </location>
</feature>
<dbReference type="Proteomes" id="UP000001861">
    <property type="component" value="Unassembled WGS sequence"/>
</dbReference>
<comment type="similarity">
    <text evidence="1">Belongs to the PP2C family.</text>
</comment>
<feature type="region of interest" description="Disordered" evidence="2">
    <location>
        <begin position="526"/>
        <end position="548"/>
    </location>
</feature>
<comment type="cofactor">
    <cofactor evidence="1">
        <name>Mg(2+)</name>
        <dbReference type="ChEBI" id="CHEBI:18420"/>
    </cofactor>
</comment>
<dbReference type="GeneID" id="6013542"/>
<feature type="compositionally biased region" description="Low complexity" evidence="2">
    <location>
        <begin position="236"/>
        <end position="246"/>
    </location>
</feature>
<organism evidence="4 5">
    <name type="scientific">Coprinopsis cinerea (strain Okayama-7 / 130 / ATCC MYA-4618 / FGSC 9003)</name>
    <name type="common">Inky cap fungus</name>
    <name type="synonym">Hormographiella aspergillata</name>
    <dbReference type="NCBI Taxonomy" id="240176"/>
    <lineage>
        <taxon>Eukaryota</taxon>
        <taxon>Fungi</taxon>
        <taxon>Dikarya</taxon>
        <taxon>Basidiomycota</taxon>
        <taxon>Agaricomycotina</taxon>
        <taxon>Agaricomycetes</taxon>
        <taxon>Agaricomycetidae</taxon>
        <taxon>Agaricales</taxon>
        <taxon>Agaricineae</taxon>
        <taxon>Psathyrellaceae</taxon>
        <taxon>Coprinopsis</taxon>
    </lineage>
</organism>
<dbReference type="EC" id="3.1.3.16" evidence="1"/>
<dbReference type="RefSeq" id="XP_001836987.2">
    <property type="nucleotide sequence ID" value="XM_001836935.2"/>
</dbReference>
<dbReference type="GO" id="GO:0046872">
    <property type="term" value="F:metal ion binding"/>
    <property type="evidence" value="ECO:0007669"/>
    <property type="project" value="UniProtKB-UniRule"/>
</dbReference>